<evidence type="ECO:0000256" key="12">
    <source>
        <dbReference type="ARBA" id="ARBA00023002"/>
    </source>
</evidence>
<dbReference type="HAMAP" id="MF_00037">
    <property type="entry name" value="MurB"/>
    <property type="match status" value="1"/>
</dbReference>
<dbReference type="GO" id="GO:0071949">
    <property type="term" value="F:FAD binding"/>
    <property type="evidence" value="ECO:0007669"/>
    <property type="project" value="InterPro"/>
</dbReference>
<dbReference type="InterPro" id="IPR036635">
    <property type="entry name" value="MurB_C_sf"/>
</dbReference>
<dbReference type="InterPro" id="IPR016167">
    <property type="entry name" value="FAD-bd_PCMH_sub1"/>
</dbReference>
<dbReference type="PATRIC" id="fig|1703775.3.peg.1258"/>
<keyword evidence="8 16" id="KW-0274">FAD</keyword>
<evidence type="ECO:0000256" key="1">
    <source>
        <dbReference type="ARBA" id="ARBA00001974"/>
    </source>
</evidence>
<evidence type="ECO:0000256" key="9">
    <source>
        <dbReference type="ARBA" id="ARBA00022857"/>
    </source>
</evidence>
<evidence type="ECO:0000256" key="16">
    <source>
        <dbReference type="HAMAP-Rule" id="MF_00037"/>
    </source>
</evidence>
<evidence type="ECO:0000256" key="4">
    <source>
        <dbReference type="ARBA" id="ARBA00004752"/>
    </source>
</evidence>
<dbReference type="InterPro" id="IPR016166">
    <property type="entry name" value="FAD-bd_PCMH"/>
</dbReference>
<dbReference type="Pfam" id="PF02873">
    <property type="entry name" value="MurB_C"/>
    <property type="match status" value="1"/>
</dbReference>
<feature type="active site" evidence="16">
    <location>
        <position position="281"/>
    </location>
</feature>
<dbReference type="Gene3D" id="3.30.465.10">
    <property type="match status" value="1"/>
</dbReference>
<evidence type="ECO:0000313" key="18">
    <source>
        <dbReference type="EMBL" id="KPJ65006.1"/>
    </source>
</evidence>
<evidence type="ECO:0000256" key="2">
    <source>
        <dbReference type="ARBA" id="ARBA00003921"/>
    </source>
</evidence>
<dbReference type="AlphaFoldDB" id="A0A0S7XRC2"/>
<dbReference type="NCBIfam" id="NF010480">
    <property type="entry name" value="PRK13905.1"/>
    <property type="match status" value="1"/>
</dbReference>
<dbReference type="NCBIfam" id="TIGR00179">
    <property type="entry name" value="murB"/>
    <property type="match status" value="1"/>
</dbReference>
<dbReference type="UniPathway" id="UPA00219"/>
<dbReference type="InterPro" id="IPR006094">
    <property type="entry name" value="Oxid_FAD_bind_N"/>
</dbReference>
<comment type="cofactor">
    <cofactor evidence="1 16">
        <name>FAD</name>
        <dbReference type="ChEBI" id="CHEBI:57692"/>
    </cofactor>
</comment>
<evidence type="ECO:0000256" key="7">
    <source>
        <dbReference type="ARBA" id="ARBA00022630"/>
    </source>
</evidence>
<dbReference type="GO" id="GO:0008360">
    <property type="term" value="P:regulation of cell shape"/>
    <property type="evidence" value="ECO:0007669"/>
    <property type="project" value="UniProtKB-KW"/>
</dbReference>
<evidence type="ECO:0000256" key="14">
    <source>
        <dbReference type="ARBA" id="ARBA00023316"/>
    </source>
</evidence>
<dbReference type="Proteomes" id="UP000051861">
    <property type="component" value="Unassembled WGS sequence"/>
</dbReference>
<keyword evidence="9 16" id="KW-0521">NADP</keyword>
<organism evidence="18 19">
    <name type="scientific">candidate division WOR-1 bacterium DG_54_3</name>
    <dbReference type="NCBI Taxonomy" id="1703775"/>
    <lineage>
        <taxon>Bacteria</taxon>
        <taxon>Bacillati</taxon>
        <taxon>Saganbacteria</taxon>
    </lineage>
</organism>
<keyword evidence="11 16" id="KW-0573">Peptidoglycan synthesis</keyword>
<evidence type="ECO:0000256" key="3">
    <source>
        <dbReference type="ARBA" id="ARBA00004496"/>
    </source>
</evidence>
<gene>
    <name evidence="16" type="primary">murB</name>
    <name evidence="18" type="ORF">AMJ44_11500</name>
</gene>
<comment type="subcellular location">
    <subcellularLocation>
        <location evidence="3 16">Cytoplasm</location>
    </subcellularLocation>
</comment>
<protein>
    <recommendedName>
        <fullName evidence="16">UDP-N-acetylenolpyruvoylglucosamine reductase</fullName>
        <ecNumber evidence="16">1.3.1.98</ecNumber>
    </recommendedName>
    <alternativeName>
        <fullName evidence="16">UDP-N-acetylmuramate dehydrogenase</fullName>
    </alternativeName>
</protein>
<evidence type="ECO:0000256" key="15">
    <source>
        <dbReference type="ARBA" id="ARBA00048914"/>
    </source>
</evidence>
<evidence type="ECO:0000313" key="19">
    <source>
        <dbReference type="Proteomes" id="UP000051861"/>
    </source>
</evidence>
<keyword evidence="6 16" id="KW-0132">Cell division</keyword>
<dbReference type="GO" id="GO:0071555">
    <property type="term" value="P:cell wall organization"/>
    <property type="evidence" value="ECO:0007669"/>
    <property type="project" value="UniProtKB-KW"/>
</dbReference>
<dbReference type="InterPro" id="IPR016169">
    <property type="entry name" value="FAD-bd_PCMH_sub2"/>
</dbReference>
<dbReference type="PANTHER" id="PTHR21071:SF4">
    <property type="entry name" value="UDP-N-ACETYLENOLPYRUVOYLGLUCOSAMINE REDUCTASE"/>
    <property type="match status" value="1"/>
</dbReference>
<dbReference type="EC" id="1.3.1.98" evidence="16"/>
<dbReference type="PROSITE" id="PS51387">
    <property type="entry name" value="FAD_PCMH"/>
    <property type="match status" value="1"/>
</dbReference>
<name>A0A0S7XRC2_UNCSA</name>
<keyword evidence="10 16" id="KW-0133">Cell shape</keyword>
<keyword evidence="13 16" id="KW-0131">Cell cycle</keyword>
<keyword evidence="12 16" id="KW-0560">Oxidoreductase</keyword>
<dbReference type="EMBL" id="LIZX01000148">
    <property type="protein sequence ID" value="KPJ65006.1"/>
    <property type="molecule type" value="Genomic_DNA"/>
</dbReference>
<proteinExistence type="inferred from homology"/>
<comment type="catalytic activity">
    <reaction evidence="15 16">
        <text>UDP-N-acetyl-alpha-D-muramate + NADP(+) = UDP-N-acetyl-3-O-(1-carboxyvinyl)-alpha-D-glucosamine + NADPH + H(+)</text>
        <dbReference type="Rhea" id="RHEA:12248"/>
        <dbReference type="ChEBI" id="CHEBI:15378"/>
        <dbReference type="ChEBI" id="CHEBI:57783"/>
        <dbReference type="ChEBI" id="CHEBI:58349"/>
        <dbReference type="ChEBI" id="CHEBI:68483"/>
        <dbReference type="ChEBI" id="CHEBI:70757"/>
        <dbReference type="EC" id="1.3.1.98"/>
    </reaction>
</comment>
<comment type="similarity">
    <text evidence="16">Belongs to the MurB family.</text>
</comment>
<dbReference type="InterPro" id="IPR011601">
    <property type="entry name" value="MurB_C"/>
</dbReference>
<dbReference type="GO" id="GO:0051301">
    <property type="term" value="P:cell division"/>
    <property type="evidence" value="ECO:0007669"/>
    <property type="project" value="UniProtKB-KW"/>
</dbReference>
<feature type="active site" description="Proton donor" evidence="16">
    <location>
        <position position="211"/>
    </location>
</feature>
<evidence type="ECO:0000256" key="10">
    <source>
        <dbReference type="ARBA" id="ARBA00022960"/>
    </source>
</evidence>
<dbReference type="SUPFAM" id="SSF56176">
    <property type="entry name" value="FAD-binding/transporter-associated domain-like"/>
    <property type="match status" value="1"/>
</dbReference>
<dbReference type="Gene3D" id="3.30.43.10">
    <property type="entry name" value="Uridine Diphospho-n-acetylenolpyruvylglucosamine Reductase, domain 2"/>
    <property type="match status" value="1"/>
</dbReference>
<dbReference type="Pfam" id="PF01565">
    <property type="entry name" value="FAD_binding_4"/>
    <property type="match status" value="1"/>
</dbReference>
<reference evidence="18 19" key="1">
    <citation type="journal article" date="2015" name="Microbiome">
        <title>Genomic resolution of linkages in carbon, nitrogen, and sulfur cycling among widespread estuary sediment bacteria.</title>
        <authorList>
            <person name="Baker B.J."/>
            <person name="Lazar C.S."/>
            <person name="Teske A.P."/>
            <person name="Dick G.J."/>
        </authorList>
    </citation>
    <scope>NUCLEOTIDE SEQUENCE [LARGE SCALE GENOMIC DNA]</scope>
    <source>
        <strain evidence="18">DG_54_3</strain>
    </source>
</reference>
<dbReference type="SUPFAM" id="SSF56194">
    <property type="entry name" value="Uridine diphospho-N-Acetylenolpyruvylglucosamine reductase, MurB, C-terminal domain"/>
    <property type="match status" value="1"/>
</dbReference>
<keyword evidence="7 16" id="KW-0285">Flavoprotein</keyword>
<comment type="function">
    <text evidence="2 16">Cell wall formation.</text>
</comment>
<evidence type="ECO:0000256" key="5">
    <source>
        <dbReference type="ARBA" id="ARBA00022490"/>
    </source>
</evidence>
<dbReference type="PANTHER" id="PTHR21071">
    <property type="entry name" value="UDP-N-ACETYLENOLPYRUVOYLGLUCOSAMINE REDUCTASE"/>
    <property type="match status" value="1"/>
</dbReference>
<comment type="caution">
    <text evidence="18">The sequence shown here is derived from an EMBL/GenBank/DDBJ whole genome shotgun (WGS) entry which is preliminary data.</text>
</comment>
<dbReference type="GO" id="GO:0009252">
    <property type="term" value="P:peptidoglycan biosynthetic process"/>
    <property type="evidence" value="ECO:0007669"/>
    <property type="project" value="UniProtKB-UniRule"/>
</dbReference>
<dbReference type="InterPro" id="IPR003170">
    <property type="entry name" value="MurB"/>
</dbReference>
<feature type="active site" evidence="16">
    <location>
        <position position="161"/>
    </location>
</feature>
<sequence>MRYQRNESLKKHTSFRIGGPADYFCVPKSTEELREALLFAKERRLPVSVFGAGTNILVLDRGFRGLVIKLGGGMNWVKAEGRKVRAGAGVPLQKLIRSLAQKGLGGLEFLAGIPGSLGGAIAMNAGAWGKDIGKYVDEIKVLDRKGGQRVLSKKKLGLGYRKSRIQGNPWIVTEVTLRLRRKRKGAVVKKIKEYLLRRKSTQPLGIPNCGSIFRNPKGDFAGRLIEEAGCKGMRMGDAQVSAKHANFILNLGEAKAKDVIKLITNVQKTVKERFKIMLEPEIKIMVKSPS</sequence>
<evidence type="ECO:0000256" key="6">
    <source>
        <dbReference type="ARBA" id="ARBA00022618"/>
    </source>
</evidence>
<dbReference type="Gene3D" id="3.90.78.10">
    <property type="entry name" value="UDP-N-acetylenolpyruvoylglucosamine reductase, C-terminal domain"/>
    <property type="match status" value="1"/>
</dbReference>
<dbReference type="InterPro" id="IPR036318">
    <property type="entry name" value="FAD-bd_PCMH-like_sf"/>
</dbReference>
<keyword evidence="14 16" id="KW-0961">Cell wall biogenesis/degradation</keyword>
<dbReference type="GO" id="GO:0008762">
    <property type="term" value="F:UDP-N-acetylmuramate dehydrogenase activity"/>
    <property type="evidence" value="ECO:0007669"/>
    <property type="project" value="UniProtKB-UniRule"/>
</dbReference>
<evidence type="ECO:0000256" key="13">
    <source>
        <dbReference type="ARBA" id="ARBA00023306"/>
    </source>
</evidence>
<keyword evidence="5 16" id="KW-0963">Cytoplasm</keyword>
<feature type="domain" description="FAD-binding PCMH-type" evidence="17">
    <location>
        <begin position="16"/>
        <end position="182"/>
    </location>
</feature>
<accession>A0A0S7XRC2</accession>
<comment type="pathway">
    <text evidence="4 16">Cell wall biogenesis; peptidoglycan biosynthesis.</text>
</comment>
<dbReference type="GO" id="GO:0005829">
    <property type="term" value="C:cytosol"/>
    <property type="evidence" value="ECO:0007669"/>
    <property type="project" value="TreeGrafter"/>
</dbReference>
<evidence type="ECO:0000256" key="8">
    <source>
        <dbReference type="ARBA" id="ARBA00022827"/>
    </source>
</evidence>
<evidence type="ECO:0000259" key="17">
    <source>
        <dbReference type="PROSITE" id="PS51387"/>
    </source>
</evidence>
<evidence type="ECO:0000256" key="11">
    <source>
        <dbReference type="ARBA" id="ARBA00022984"/>
    </source>
</evidence>